<dbReference type="KEGG" id="cbab:SMCB_2045"/>
<dbReference type="PIRSF" id="PIRSF038984">
    <property type="entry name" value="FAD_binding_protein"/>
    <property type="match status" value="1"/>
</dbReference>
<accession>A0A060NXL6</accession>
<reference evidence="3 4" key="1">
    <citation type="journal article" date="2014" name="Nat. Commun.">
        <title>Physiological and genomic features of highly alkaliphilic hydrogen-utilizing Betaproteobacteria from a continental serpentinizing site.</title>
        <authorList>
            <person name="Suzuki S."/>
            <person name="Kuenen J.G."/>
            <person name="Schipper K."/>
            <person name="van der Velde S."/>
            <person name="Ishii S."/>
            <person name="Wu A."/>
            <person name="Sorokin D.Y."/>
            <person name="Tenney A."/>
            <person name="Meng X.Y."/>
            <person name="Morrill P.L."/>
            <person name="Kamagata Y."/>
            <person name="Muyzer G."/>
            <person name="Nealson K.H."/>
        </authorList>
    </citation>
    <scope>NUCLEOTIDE SEQUENCE [LARGE SCALE GENOMIC DNA]</scope>
    <source>
        <strain evidence="3 4">B1</strain>
    </source>
</reference>
<dbReference type="PANTHER" id="PTHR42842">
    <property type="entry name" value="FAD/NAD(P)-BINDING OXIDOREDUCTASE"/>
    <property type="match status" value="1"/>
</dbReference>
<evidence type="ECO:0000313" key="4">
    <source>
        <dbReference type="Proteomes" id="UP000066014"/>
    </source>
</evidence>
<dbReference type="PANTHER" id="PTHR42842:SF3">
    <property type="entry name" value="FAD_NAD(P)-BINDING OXIDOREDUCTASE FAMILY PROTEIN"/>
    <property type="match status" value="1"/>
</dbReference>
<dbReference type="HOGENOM" id="CLU_028644_3_0_4"/>
<dbReference type="SUPFAM" id="SSF51905">
    <property type="entry name" value="FAD/NAD(P)-binding domain"/>
    <property type="match status" value="1"/>
</dbReference>
<dbReference type="OrthoDB" id="9772594at2"/>
<dbReference type="Gene3D" id="3.30.70.2700">
    <property type="match status" value="1"/>
</dbReference>
<dbReference type="Pfam" id="PF21688">
    <property type="entry name" value="FAD-depend_C"/>
    <property type="match status" value="2"/>
</dbReference>
<gene>
    <name evidence="3" type="ORF">SMCB_2045</name>
</gene>
<evidence type="ECO:0000313" key="3">
    <source>
        <dbReference type="EMBL" id="BAO84273.1"/>
    </source>
</evidence>
<dbReference type="InterPro" id="IPR049516">
    <property type="entry name" value="FAD-depend_C"/>
</dbReference>
<dbReference type="Gene3D" id="3.50.50.60">
    <property type="entry name" value="FAD/NAD(P)-binding domain"/>
    <property type="match status" value="2"/>
</dbReference>
<feature type="domain" description="FAD-dependent protein C-terminal" evidence="2">
    <location>
        <begin position="345"/>
        <end position="440"/>
    </location>
</feature>
<evidence type="ECO:0000259" key="2">
    <source>
        <dbReference type="Pfam" id="PF21688"/>
    </source>
</evidence>
<proteinExistence type="predicted"/>
<evidence type="ECO:0000256" key="1">
    <source>
        <dbReference type="SAM" id="MobiDB-lite"/>
    </source>
</evidence>
<dbReference type="EMBL" id="AP014569">
    <property type="protein sequence ID" value="BAO84273.1"/>
    <property type="molecule type" value="Genomic_DNA"/>
</dbReference>
<feature type="region of interest" description="Disordered" evidence="1">
    <location>
        <begin position="268"/>
        <end position="287"/>
    </location>
</feature>
<sequence>MLRLSELKLDLSALPASAEGDAGDLGAAHPLVALRALAAQTLGVPDEQIAHLQVHKRSFDARSVQLRVVYVVDLALADPAQEAALLQRLAGRPHIQPSPDMRWHPPACAPAGWPARPELRPVVLGFGPCGLFAALALAQMGLKPLVLERGRPVRQRTADTWGLWRKQQLQPESNVQFGEGGAGLFSDGKLYSQIKDPRWLGRKVLQEFVAAGAPPEILYQAHPHIGTFRLVKVVQALREQIIALGGEIRFEQRVSALLLEPDLTDVPDLPDSTSLPDRAPPGSLPPVAAAPAPQALRLRGVRVHDQATGAETELPCERLVLALGHSARDTFAMLHDAGVALQAKAFSIGVRIEHPQSLIDRARWGRHADHPLLGAADYKLVHHARNGRVVYSFCMCPGGTVVAATSETGRVVTNGMSQYSRQERNANAGLVVAIEPRDFPQAFPDDSAAWEAAFGPQRGALYAQQAQALAERGQVHPLAGVVLQRDLEARAFVAGGSNYCAPGQRVDDLLAQRPTSAFGSVQPSYQPGVHPTDLARVLPDCVLQALREALPAFGKQIRGFDLPDAVLTGVETRTSSPLRIPRGDDYQSLNVRGLYPAGEGAGYAGGILSAAVDGIRVAEALACHALGQPAPAPDRGARREAVTYG</sequence>
<dbReference type="RefSeq" id="WP_045536775.1">
    <property type="nucleotide sequence ID" value="NZ_AP014569.1"/>
</dbReference>
<name>A0A060NXL6_9BURK</name>
<dbReference type="InterPro" id="IPR028348">
    <property type="entry name" value="FAD-binding_protein"/>
</dbReference>
<dbReference type="InterPro" id="IPR036188">
    <property type="entry name" value="FAD/NAD-bd_sf"/>
</dbReference>
<feature type="domain" description="FAD-dependent protein C-terminal" evidence="2">
    <location>
        <begin position="472"/>
        <end position="574"/>
    </location>
</feature>
<dbReference type="AlphaFoldDB" id="A0A060NXL6"/>
<organism evidence="3 4">
    <name type="scientific">Serpentinimonas maccroryi</name>
    <dbReference type="NCBI Taxonomy" id="1458426"/>
    <lineage>
        <taxon>Bacteria</taxon>
        <taxon>Pseudomonadati</taxon>
        <taxon>Pseudomonadota</taxon>
        <taxon>Betaproteobacteria</taxon>
        <taxon>Burkholderiales</taxon>
        <taxon>Comamonadaceae</taxon>
        <taxon>Serpentinimonas</taxon>
    </lineage>
</organism>
<dbReference type="Proteomes" id="UP000066014">
    <property type="component" value="Chromosome"/>
</dbReference>
<keyword evidence="4" id="KW-1185">Reference proteome</keyword>
<protein>
    <submittedName>
        <fullName evidence="3">Uncharacterized FAD-dependent dehydrogenase</fullName>
    </submittedName>
</protein>